<protein>
    <submittedName>
        <fullName evidence="3">Oidioi.mRNA.OKI2018_I69.chr1.g1609.t1.cds</fullName>
    </submittedName>
</protein>
<evidence type="ECO:0000313" key="3">
    <source>
        <dbReference type="EMBL" id="CAG5104857.1"/>
    </source>
</evidence>
<feature type="coiled-coil region" evidence="1">
    <location>
        <begin position="236"/>
        <end position="263"/>
    </location>
</feature>
<sequence length="417" mass="49018">MGRVNDKLRWVKRYLKRTGKLKTLVELDKDIKEKLKKDDRESSKPSFKITKNQDRKNKEDRHEKKDKQKRERVDESLTDKKQTDDNKPVRLSFTIQKAPERKKFEFEPAKPKKKELKKDTEEPKIVTIPKDFKKIAKKFGLPQDHLEFFYEYRESFNWEIKEKIIVHCTEPGCKLNVNKAEAYFLKNISSPLFKMIVFVQSLALCLICIFALEKSRQVDVLLSKQTRQQLEFQSGVGQLRFEISSLENEISKLTEKSTRCDENLRSLKKDNEDLVSKLKKSCLRCQKSRARLEKQRFRFTVKVFVQKEVPLHQEALESLESRVSQLRQIALEVENDILKKFTNLTHKLHKEKSSHILLNQKSCPLTQISSTNKINQSRQNENSELPDFASEYCGATVIKEKGTYKSFGLGRLMLRNS</sequence>
<evidence type="ECO:0000313" key="4">
    <source>
        <dbReference type="Proteomes" id="UP001158576"/>
    </source>
</evidence>
<name>A0ABN7SRZ4_OIKDI</name>
<organism evidence="3 4">
    <name type="scientific">Oikopleura dioica</name>
    <name type="common">Tunicate</name>
    <dbReference type="NCBI Taxonomy" id="34765"/>
    <lineage>
        <taxon>Eukaryota</taxon>
        <taxon>Metazoa</taxon>
        <taxon>Chordata</taxon>
        <taxon>Tunicata</taxon>
        <taxon>Appendicularia</taxon>
        <taxon>Copelata</taxon>
        <taxon>Oikopleuridae</taxon>
        <taxon>Oikopleura</taxon>
    </lineage>
</organism>
<dbReference type="Proteomes" id="UP001158576">
    <property type="component" value="Chromosome 1"/>
</dbReference>
<feature type="compositionally biased region" description="Basic and acidic residues" evidence="2">
    <location>
        <begin position="51"/>
        <end position="88"/>
    </location>
</feature>
<feature type="region of interest" description="Disordered" evidence="2">
    <location>
        <begin position="32"/>
        <end position="92"/>
    </location>
</feature>
<dbReference type="EMBL" id="OU015566">
    <property type="protein sequence ID" value="CAG5104857.1"/>
    <property type="molecule type" value="Genomic_DNA"/>
</dbReference>
<gene>
    <name evidence="3" type="ORF">OKIOD_LOCUS10374</name>
</gene>
<evidence type="ECO:0000256" key="1">
    <source>
        <dbReference type="SAM" id="Coils"/>
    </source>
</evidence>
<feature type="compositionally biased region" description="Basic and acidic residues" evidence="2">
    <location>
        <begin position="32"/>
        <end position="43"/>
    </location>
</feature>
<evidence type="ECO:0000256" key="2">
    <source>
        <dbReference type="SAM" id="MobiDB-lite"/>
    </source>
</evidence>
<reference evidence="3 4" key="1">
    <citation type="submission" date="2021-04" db="EMBL/GenBank/DDBJ databases">
        <authorList>
            <person name="Bliznina A."/>
        </authorList>
    </citation>
    <scope>NUCLEOTIDE SEQUENCE [LARGE SCALE GENOMIC DNA]</scope>
</reference>
<keyword evidence="1" id="KW-0175">Coiled coil</keyword>
<keyword evidence="4" id="KW-1185">Reference proteome</keyword>
<accession>A0ABN7SRZ4</accession>
<proteinExistence type="predicted"/>